<feature type="domain" description="Thioredoxin" evidence="1">
    <location>
        <begin position="14"/>
        <end position="83"/>
    </location>
</feature>
<proteinExistence type="predicted"/>
<dbReference type="SUPFAM" id="SSF52833">
    <property type="entry name" value="Thioredoxin-like"/>
    <property type="match status" value="1"/>
</dbReference>
<reference evidence="2" key="1">
    <citation type="submission" date="2020-12" db="EMBL/GenBank/DDBJ databases">
        <title>Vagococcus allomyrinae sp. nov. and Enterococcus lavae sp. nov., isolated from the larvae of Allomyrina dichotoma.</title>
        <authorList>
            <person name="Lee S.D."/>
        </authorList>
    </citation>
    <scope>NUCLEOTIDE SEQUENCE</scope>
    <source>
        <strain evidence="2">BWB3-3</strain>
    </source>
</reference>
<dbReference type="Gene3D" id="3.40.30.10">
    <property type="entry name" value="Glutaredoxin"/>
    <property type="match status" value="1"/>
</dbReference>
<dbReference type="InterPro" id="IPR036249">
    <property type="entry name" value="Thioredoxin-like_sf"/>
</dbReference>
<gene>
    <name evidence="2" type="ORF">I6N95_22855</name>
</gene>
<dbReference type="Pfam" id="PF00085">
    <property type="entry name" value="Thioredoxin"/>
    <property type="match status" value="1"/>
</dbReference>
<keyword evidence="3" id="KW-1185">Reference proteome</keyword>
<dbReference type="Proteomes" id="UP000674938">
    <property type="component" value="Unassembled WGS sequence"/>
</dbReference>
<dbReference type="InterPro" id="IPR013766">
    <property type="entry name" value="Thioredoxin_domain"/>
</dbReference>
<evidence type="ECO:0000313" key="3">
    <source>
        <dbReference type="Proteomes" id="UP000674938"/>
    </source>
</evidence>
<organism evidence="2 3">
    <name type="scientific">Vagococcus allomyrinae</name>
    <dbReference type="NCBI Taxonomy" id="2794353"/>
    <lineage>
        <taxon>Bacteria</taxon>
        <taxon>Bacillati</taxon>
        <taxon>Bacillota</taxon>
        <taxon>Bacilli</taxon>
        <taxon>Lactobacillales</taxon>
        <taxon>Enterococcaceae</taxon>
        <taxon>Vagococcus</taxon>
    </lineage>
</organism>
<evidence type="ECO:0000259" key="1">
    <source>
        <dbReference type="Pfam" id="PF00085"/>
    </source>
</evidence>
<sequence>MLKKVSTLADARRYIQEEQLVFLYIGQPNCSVCHSLKPQVERLLESYDDVTMLEIDALEVPEVAEAFNVLTVPVLLLFVEGREYLRKARIIHTKEFSAEFAKIVTGYREMVE</sequence>
<dbReference type="EMBL" id="JAEEGA010000020">
    <property type="protein sequence ID" value="MBP1043873.1"/>
    <property type="molecule type" value="Genomic_DNA"/>
</dbReference>
<accession>A0A940SYY3</accession>
<dbReference type="CDD" id="cd02947">
    <property type="entry name" value="TRX_family"/>
    <property type="match status" value="1"/>
</dbReference>
<evidence type="ECO:0000313" key="2">
    <source>
        <dbReference type="EMBL" id="MBP1043873.1"/>
    </source>
</evidence>
<dbReference type="AlphaFoldDB" id="A0A940SYY3"/>
<protein>
    <submittedName>
        <fullName evidence="2">Thioredoxin family protein</fullName>
    </submittedName>
</protein>
<comment type="caution">
    <text evidence="2">The sequence shown here is derived from an EMBL/GenBank/DDBJ whole genome shotgun (WGS) entry which is preliminary data.</text>
</comment>
<dbReference type="RefSeq" id="WP_209531790.1">
    <property type="nucleotide sequence ID" value="NZ_JAEEGA010000020.1"/>
</dbReference>
<name>A0A940SYY3_9ENTE</name>